<gene>
    <name evidence="1" type="ORF">RF11_09492</name>
</gene>
<protein>
    <recommendedName>
        <fullName evidence="3">DUF4371 domain-containing protein</fullName>
    </recommendedName>
</protein>
<dbReference type="EMBL" id="JWZT01002093">
    <property type="protein sequence ID" value="KII70325.1"/>
    <property type="molecule type" value="Genomic_DNA"/>
</dbReference>
<comment type="caution">
    <text evidence="1">The sequence shown here is derived from an EMBL/GenBank/DDBJ whole genome shotgun (WGS) entry which is preliminary data.</text>
</comment>
<keyword evidence="2" id="KW-1185">Reference proteome</keyword>
<dbReference type="PANTHER" id="PTHR45913">
    <property type="entry name" value="EPM2A-INTERACTING PROTEIN 1"/>
    <property type="match status" value="1"/>
</dbReference>
<organism evidence="1 2">
    <name type="scientific">Thelohanellus kitauei</name>
    <name type="common">Myxosporean</name>
    <dbReference type="NCBI Taxonomy" id="669202"/>
    <lineage>
        <taxon>Eukaryota</taxon>
        <taxon>Metazoa</taxon>
        <taxon>Cnidaria</taxon>
        <taxon>Myxozoa</taxon>
        <taxon>Myxosporea</taxon>
        <taxon>Bivalvulida</taxon>
        <taxon>Platysporina</taxon>
        <taxon>Myxobolidae</taxon>
        <taxon>Thelohanellus</taxon>
    </lineage>
</organism>
<evidence type="ECO:0008006" key="3">
    <source>
        <dbReference type="Google" id="ProtNLM"/>
    </source>
</evidence>
<name>A0A0C2N1T0_THEKT</name>
<accession>A0A0C2N1T0</accession>
<dbReference type="PANTHER" id="PTHR45913:SF5">
    <property type="entry name" value="GENERAL TRANSCRIPTION FACTOR II-I REPEAT DOMAIN-CONTAINING PROTEIN 2A-LIKE PROTEIN"/>
    <property type="match status" value="1"/>
</dbReference>
<dbReference type="Proteomes" id="UP000031668">
    <property type="component" value="Unassembled WGS sequence"/>
</dbReference>
<sequence>MYIFLMILDESNDISDTTQAASLYSSTHLSDLFETLESYGEKNNTEWEKLVCVCTDGTPVVREQFLDGLIQKYHCVINQKAPCGKTLNIKHVIDVVIGCVKKI</sequence>
<proteinExistence type="predicted"/>
<evidence type="ECO:0000313" key="2">
    <source>
        <dbReference type="Proteomes" id="UP000031668"/>
    </source>
</evidence>
<dbReference type="AlphaFoldDB" id="A0A0C2N1T0"/>
<evidence type="ECO:0000313" key="1">
    <source>
        <dbReference type="EMBL" id="KII70325.1"/>
    </source>
</evidence>
<reference evidence="1 2" key="1">
    <citation type="journal article" date="2014" name="Genome Biol. Evol.">
        <title>The genome of the myxosporean Thelohanellus kitauei shows adaptations to nutrient acquisition within its fish host.</title>
        <authorList>
            <person name="Yang Y."/>
            <person name="Xiong J."/>
            <person name="Zhou Z."/>
            <person name="Huo F."/>
            <person name="Miao W."/>
            <person name="Ran C."/>
            <person name="Liu Y."/>
            <person name="Zhang J."/>
            <person name="Feng J."/>
            <person name="Wang M."/>
            <person name="Wang M."/>
            <person name="Wang L."/>
            <person name="Yao B."/>
        </authorList>
    </citation>
    <scope>NUCLEOTIDE SEQUENCE [LARGE SCALE GENOMIC DNA]</scope>
    <source>
        <strain evidence="1">Wuqing</strain>
    </source>
</reference>